<dbReference type="PROSITE" id="PS00194">
    <property type="entry name" value="THIOREDOXIN_1"/>
    <property type="match status" value="1"/>
</dbReference>
<dbReference type="InterPro" id="IPR000866">
    <property type="entry name" value="AhpC/TSA"/>
</dbReference>
<feature type="signal peptide" evidence="5">
    <location>
        <begin position="1"/>
        <end position="19"/>
    </location>
</feature>
<gene>
    <name evidence="7" type="ORF">ESA94_14415</name>
</gene>
<keyword evidence="2" id="KW-0201">Cytochrome c-type biogenesis</keyword>
<evidence type="ECO:0000256" key="5">
    <source>
        <dbReference type="SAM" id="SignalP"/>
    </source>
</evidence>
<sequence length="348" mass="39809">MRKYLSAILFAFVTTSLSAQIKFTIVGKIAADTIKEISIQYNGEKSVIPVLKNGTFSFEGDIKSDCSATIIFNEDETDVLWLDSGKIEMTIEQLAEAGTSSKKVFKITSVKGPKISESYFNISKVRDELYKSFDNVSDTVVRNSPVYNRLFLMIDQFVTEHPKLNLSIEFIRLFGLNFREKEVLLNKLDKGSEMKDIEVLASDIERERKLAPGNVIDDFTMAKSDGSVFQLSKVQSQYVLLEFWSSWCAPCRAMRPRLSGMYKKYHEKGLEIVGVSVDERKTDWIKAIEKDNVQWIEVSDLKGFKNSFAYTTYKINAIPYWILIDKNRKVIQSGIWSVPEQTLQKLMP</sequence>
<dbReference type="OrthoDB" id="6399635at2"/>
<name>A0A4Q1CGP3_9BACT</name>
<dbReference type="PANTHER" id="PTHR42852:SF6">
    <property type="entry name" value="THIOL:DISULFIDE INTERCHANGE PROTEIN DSBE"/>
    <property type="match status" value="1"/>
</dbReference>
<protein>
    <submittedName>
        <fullName evidence="7">AhpC/TSA family protein</fullName>
    </submittedName>
</protein>
<dbReference type="Proteomes" id="UP000290204">
    <property type="component" value="Unassembled WGS sequence"/>
</dbReference>
<feature type="chain" id="PRO_5020890941" evidence="5">
    <location>
        <begin position="20"/>
        <end position="348"/>
    </location>
</feature>
<evidence type="ECO:0000256" key="4">
    <source>
        <dbReference type="ARBA" id="ARBA00023284"/>
    </source>
</evidence>
<evidence type="ECO:0000256" key="2">
    <source>
        <dbReference type="ARBA" id="ARBA00022748"/>
    </source>
</evidence>
<dbReference type="EMBL" id="SDHW01000004">
    <property type="protein sequence ID" value="RXK59328.1"/>
    <property type="molecule type" value="Genomic_DNA"/>
</dbReference>
<dbReference type="Pfam" id="PF00578">
    <property type="entry name" value="AhpC-TSA"/>
    <property type="match status" value="1"/>
</dbReference>
<dbReference type="PROSITE" id="PS51352">
    <property type="entry name" value="THIOREDOXIN_2"/>
    <property type="match status" value="1"/>
</dbReference>
<evidence type="ECO:0000313" key="8">
    <source>
        <dbReference type="Proteomes" id="UP000290204"/>
    </source>
</evidence>
<dbReference type="InterPro" id="IPR013766">
    <property type="entry name" value="Thioredoxin_domain"/>
</dbReference>
<keyword evidence="4" id="KW-0676">Redox-active center</keyword>
<keyword evidence="3" id="KW-1015">Disulfide bond</keyword>
<comment type="caution">
    <text evidence="7">The sequence shown here is derived from an EMBL/GenBank/DDBJ whole genome shotgun (WGS) entry which is preliminary data.</text>
</comment>
<dbReference type="PANTHER" id="PTHR42852">
    <property type="entry name" value="THIOL:DISULFIDE INTERCHANGE PROTEIN DSBE"/>
    <property type="match status" value="1"/>
</dbReference>
<comment type="subcellular location">
    <subcellularLocation>
        <location evidence="1">Cell envelope</location>
    </subcellularLocation>
</comment>
<evidence type="ECO:0000256" key="1">
    <source>
        <dbReference type="ARBA" id="ARBA00004196"/>
    </source>
</evidence>
<dbReference type="InterPro" id="IPR050553">
    <property type="entry name" value="Thioredoxin_ResA/DsbE_sf"/>
</dbReference>
<dbReference type="Gene3D" id="3.40.30.10">
    <property type="entry name" value="Glutaredoxin"/>
    <property type="match status" value="1"/>
</dbReference>
<evidence type="ECO:0000313" key="7">
    <source>
        <dbReference type="EMBL" id="RXK59328.1"/>
    </source>
</evidence>
<evidence type="ECO:0000259" key="6">
    <source>
        <dbReference type="PROSITE" id="PS51352"/>
    </source>
</evidence>
<dbReference type="GO" id="GO:0030313">
    <property type="term" value="C:cell envelope"/>
    <property type="evidence" value="ECO:0007669"/>
    <property type="project" value="UniProtKB-SubCell"/>
</dbReference>
<evidence type="ECO:0000256" key="3">
    <source>
        <dbReference type="ARBA" id="ARBA00023157"/>
    </source>
</evidence>
<keyword evidence="5" id="KW-0732">Signal</keyword>
<accession>A0A4Q1CGP3</accession>
<proteinExistence type="predicted"/>
<organism evidence="7 8">
    <name type="scientific">Lacibacter luteus</name>
    <dbReference type="NCBI Taxonomy" id="2508719"/>
    <lineage>
        <taxon>Bacteria</taxon>
        <taxon>Pseudomonadati</taxon>
        <taxon>Bacteroidota</taxon>
        <taxon>Chitinophagia</taxon>
        <taxon>Chitinophagales</taxon>
        <taxon>Chitinophagaceae</taxon>
        <taxon>Lacibacter</taxon>
    </lineage>
</organism>
<dbReference type="InterPro" id="IPR036249">
    <property type="entry name" value="Thioredoxin-like_sf"/>
</dbReference>
<dbReference type="RefSeq" id="WP_129131632.1">
    <property type="nucleotide sequence ID" value="NZ_SDHW01000004.1"/>
</dbReference>
<reference evidence="7 8" key="1">
    <citation type="submission" date="2019-01" db="EMBL/GenBank/DDBJ databases">
        <title>Lacibacter sp. strain TTM-7.</title>
        <authorList>
            <person name="Chen W.-M."/>
        </authorList>
    </citation>
    <scope>NUCLEOTIDE SEQUENCE [LARGE SCALE GENOMIC DNA]</scope>
    <source>
        <strain evidence="7 8">TTM-7</strain>
    </source>
</reference>
<dbReference type="InterPro" id="IPR017937">
    <property type="entry name" value="Thioredoxin_CS"/>
</dbReference>
<dbReference type="AlphaFoldDB" id="A0A4Q1CGP3"/>
<dbReference type="GO" id="GO:0017004">
    <property type="term" value="P:cytochrome complex assembly"/>
    <property type="evidence" value="ECO:0007669"/>
    <property type="project" value="UniProtKB-KW"/>
</dbReference>
<dbReference type="SUPFAM" id="SSF52833">
    <property type="entry name" value="Thioredoxin-like"/>
    <property type="match status" value="1"/>
</dbReference>
<feature type="domain" description="Thioredoxin" evidence="6">
    <location>
        <begin position="210"/>
        <end position="348"/>
    </location>
</feature>
<keyword evidence="8" id="KW-1185">Reference proteome</keyword>
<dbReference type="CDD" id="cd02966">
    <property type="entry name" value="TlpA_like_family"/>
    <property type="match status" value="1"/>
</dbReference>